<dbReference type="InParanoid" id="A0A067N3N8"/>
<feature type="region of interest" description="Disordered" evidence="1">
    <location>
        <begin position="344"/>
        <end position="378"/>
    </location>
</feature>
<evidence type="ECO:0000313" key="3">
    <source>
        <dbReference type="EMBL" id="KDQ18351.1"/>
    </source>
</evidence>
<protein>
    <recommendedName>
        <fullName evidence="2">HNH nuclease domain-containing protein</fullName>
    </recommendedName>
</protein>
<organism evidence="3 4">
    <name type="scientific">Botryobasidium botryosum (strain FD-172 SS1)</name>
    <dbReference type="NCBI Taxonomy" id="930990"/>
    <lineage>
        <taxon>Eukaryota</taxon>
        <taxon>Fungi</taxon>
        <taxon>Dikarya</taxon>
        <taxon>Basidiomycota</taxon>
        <taxon>Agaricomycotina</taxon>
        <taxon>Agaricomycetes</taxon>
        <taxon>Cantharellales</taxon>
        <taxon>Botryobasidiaceae</taxon>
        <taxon>Botryobasidium</taxon>
    </lineage>
</organism>
<evidence type="ECO:0000313" key="4">
    <source>
        <dbReference type="Proteomes" id="UP000027195"/>
    </source>
</evidence>
<gene>
    <name evidence="3" type="ORF">BOTBODRAFT_52414</name>
</gene>
<evidence type="ECO:0000259" key="2">
    <source>
        <dbReference type="Pfam" id="PF13391"/>
    </source>
</evidence>
<keyword evidence="4" id="KW-1185">Reference proteome</keyword>
<name>A0A067N3N8_BOTB1</name>
<dbReference type="AlphaFoldDB" id="A0A067N3N8"/>
<dbReference type="HOGENOM" id="CLU_058842_0_0_1"/>
<feature type="region of interest" description="Disordered" evidence="1">
    <location>
        <begin position="292"/>
        <end position="325"/>
    </location>
</feature>
<dbReference type="InterPro" id="IPR003615">
    <property type="entry name" value="HNH_nuc"/>
</dbReference>
<dbReference type="Proteomes" id="UP000027195">
    <property type="component" value="Unassembled WGS sequence"/>
</dbReference>
<dbReference type="OrthoDB" id="2687786at2759"/>
<reference evidence="4" key="1">
    <citation type="journal article" date="2014" name="Proc. Natl. Acad. Sci. U.S.A.">
        <title>Extensive sampling of basidiomycete genomes demonstrates inadequacy of the white-rot/brown-rot paradigm for wood decay fungi.</title>
        <authorList>
            <person name="Riley R."/>
            <person name="Salamov A.A."/>
            <person name="Brown D.W."/>
            <person name="Nagy L.G."/>
            <person name="Floudas D."/>
            <person name="Held B.W."/>
            <person name="Levasseur A."/>
            <person name="Lombard V."/>
            <person name="Morin E."/>
            <person name="Otillar R."/>
            <person name="Lindquist E.A."/>
            <person name="Sun H."/>
            <person name="LaButti K.M."/>
            <person name="Schmutz J."/>
            <person name="Jabbour D."/>
            <person name="Luo H."/>
            <person name="Baker S.E."/>
            <person name="Pisabarro A.G."/>
            <person name="Walton J.D."/>
            <person name="Blanchette R.A."/>
            <person name="Henrissat B."/>
            <person name="Martin F."/>
            <person name="Cullen D."/>
            <person name="Hibbett D.S."/>
            <person name="Grigoriev I.V."/>
        </authorList>
    </citation>
    <scope>NUCLEOTIDE SEQUENCE [LARGE SCALE GENOMIC DNA]</scope>
    <source>
        <strain evidence="4">FD-172 SS1</strain>
    </source>
</reference>
<proteinExistence type="predicted"/>
<dbReference type="Pfam" id="PF13391">
    <property type="entry name" value="HNH_2"/>
    <property type="match status" value="1"/>
</dbReference>
<dbReference type="EMBL" id="KL198021">
    <property type="protein sequence ID" value="KDQ18351.1"/>
    <property type="molecule type" value="Genomic_DNA"/>
</dbReference>
<sequence>MEDPQVEIYVLIETSWHHALSIPPGECARFTCRPLKWFRFLAGVLMGSRGELSGGPRGQPLDYDEVPENLAGKYYFTPDGPPLLIDARALDGRTTDSDKSISSAHGDFCDGLVERDGTCVFTDSPVHQCGACHILPHSKGDEYIARVSKQRGSPEDYISEINDPRNGLLLFGAFDKLLENGSIAFLLTPNFALSEVDVPPAPGSPQVETGGRFTLHWFSDHLSWLAQQLPPNSDARRPSNLSSWPRAHIVNFHYGCTAFAHWGRPAFKSFLENATKEYFYPPRHYAEEELTEHARGMKPGQQNATQATRIRRRNKPAPSDPSKKTPVDVMDLVLMLWSCAPKKDPGTGVMESQTGPNEKTQRWLEDLASTDDYIDPNV</sequence>
<feature type="domain" description="HNH nuclease" evidence="2">
    <location>
        <begin position="119"/>
        <end position="185"/>
    </location>
</feature>
<feature type="compositionally biased region" description="Acidic residues" evidence="1">
    <location>
        <begin position="368"/>
        <end position="378"/>
    </location>
</feature>
<evidence type="ECO:0000256" key="1">
    <source>
        <dbReference type="SAM" id="MobiDB-lite"/>
    </source>
</evidence>
<accession>A0A067N3N8</accession>